<dbReference type="HOGENOM" id="CLU_2534082_0_0_1"/>
<evidence type="ECO:0000313" key="1">
    <source>
        <dbReference type="EMBL" id="ERM96862.1"/>
    </source>
</evidence>
<protein>
    <submittedName>
        <fullName evidence="1">Uncharacterized protein</fullName>
    </submittedName>
</protein>
<sequence>WRTCIVLVIRTAKEDPGWWMLSQEETKTLLSKAGQEETKTLLYNEMVACKGKCLKASAWHHMQHACMTMTLEANNVKLHGRQFD</sequence>
<dbReference type="AlphaFoldDB" id="W1NLX6"/>
<dbReference type="EMBL" id="KI396729">
    <property type="protein sequence ID" value="ERM96862.1"/>
    <property type="molecule type" value="Genomic_DNA"/>
</dbReference>
<name>W1NLX6_AMBTC</name>
<evidence type="ECO:0000313" key="2">
    <source>
        <dbReference type="Proteomes" id="UP000017836"/>
    </source>
</evidence>
<proteinExistence type="predicted"/>
<gene>
    <name evidence="1" type="ORF">AMTR_s01660p00008610</name>
</gene>
<feature type="non-terminal residue" evidence="1">
    <location>
        <position position="1"/>
    </location>
</feature>
<dbReference type="Proteomes" id="UP000017836">
    <property type="component" value="Unassembled WGS sequence"/>
</dbReference>
<organism evidence="1 2">
    <name type="scientific">Amborella trichopoda</name>
    <dbReference type="NCBI Taxonomy" id="13333"/>
    <lineage>
        <taxon>Eukaryota</taxon>
        <taxon>Viridiplantae</taxon>
        <taxon>Streptophyta</taxon>
        <taxon>Embryophyta</taxon>
        <taxon>Tracheophyta</taxon>
        <taxon>Spermatophyta</taxon>
        <taxon>Magnoliopsida</taxon>
        <taxon>Amborellales</taxon>
        <taxon>Amborellaceae</taxon>
        <taxon>Amborella</taxon>
    </lineage>
</organism>
<reference evidence="2" key="1">
    <citation type="journal article" date="2013" name="Science">
        <title>The Amborella genome and the evolution of flowering plants.</title>
        <authorList>
            <consortium name="Amborella Genome Project"/>
        </authorList>
    </citation>
    <scope>NUCLEOTIDE SEQUENCE [LARGE SCALE GENOMIC DNA]</scope>
</reference>
<keyword evidence="2" id="KW-1185">Reference proteome</keyword>
<dbReference type="Gramene" id="ERM96862">
    <property type="protein sequence ID" value="ERM96862"/>
    <property type="gene ID" value="AMTR_s01660p00008610"/>
</dbReference>
<accession>W1NLX6</accession>